<dbReference type="PROSITE" id="PS50132">
    <property type="entry name" value="RGS"/>
    <property type="match status" value="1"/>
</dbReference>
<name>A0ABM1ATG2_MICOH</name>
<dbReference type="InterPro" id="IPR036305">
    <property type="entry name" value="RGS_sf"/>
</dbReference>
<protein>
    <submittedName>
        <fullName evidence="5">Regulator of G-protein signaling protein-like</fullName>
    </submittedName>
</protein>
<dbReference type="GeneID" id="101989985"/>
<keyword evidence="2" id="KW-1133">Transmembrane helix</keyword>
<feature type="region of interest" description="Disordered" evidence="1">
    <location>
        <begin position="1039"/>
        <end position="1064"/>
    </location>
</feature>
<dbReference type="InterPro" id="IPR053282">
    <property type="entry name" value="RGS_domain-containing"/>
</dbReference>
<dbReference type="SUPFAM" id="SSF48097">
    <property type="entry name" value="Regulator of G-protein signaling, RGS"/>
    <property type="match status" value="3"/>
</dbReference>
<gene>
    <name evidence="5" type="primary">Rgsl1</name>
</gene>
<dbReference type="InterPro" id="IPR016137">
    <property type="entry name" value="RGS"/>
</dbReference>
<accession>A0ABM1ATG2</accession>
<feature type="compositionally biased region" description="Polar residues" evidence="1">
    <location>
        <begin position="1039"/>
        <end position="1050"/>
    </location>
</feature>
<evidence type="ECO:0000313" key="4">
    <source>
        <dbReference type="Proteomes" id="UP000694915"/>
    </source>
</evidence>
<dbReference type="Pfam" id="PF00615">
    <property type="entry name" value="RGS"/>
    <property type="match status" value="1"/>
</dbReference>
<sequence>MSNAEIIGSTNLIILLEDEVFADFFNTFLSLPVFGQTPFYNVENSQWSLWPEIPYDLVAKYKGLLTWLEKYRLPFFCKTDLCFHYILCQELISFIKSPEGGEELLDFWILAEKILNIDETDEYVRDYYLSLLLMLKATHLQEGSRVVTLCNMNIKSLLNLSIWHPNQSTTRREILSHMQKVALFKIQSYWLPNFYTHAKMTMANEEACHGLMQEYETRLCSVCCTHAGGLPLNMSIKKSHRSQKKYSSRKAKKKLWQLIDPILWSLETDPKPEVIIDPRGTSLLEKVVLQKPFLGVDSSQEAISHFLNKDTHHAKKPTVKKKSKSQLHMEGLFETMYANHLRTSTPIINHTAQLVVKKSLKQGISFGYTHWALCADACAGGPFRYHLKKMNMKVEVKLLDLWQDLQHFLSVLMSNRRSGNALFRHMLGNRICELYLNEQIGPPLPLKPQTIQGLKKLLPSGDVNPWIPKAQKEICKILSPWYDEFLSEEDYWFLVFTTQTRFIKARWHKREATSKEENIHLYKRIQESLVLGQGLANLQKMDSMQWQKVATENLRQGGSLQVEMMASPVFLEDVNKMTFEELSYKYPKLAIEKISEDYKIYCEKAPAKGYSVEILKQPKHMGSQRKTSFVKKSVTRKPSMRPRNLTEILLNSQHLECFREFLRDRKAENPLLFLVAVQKIMMETNEKTYKAALENITKTYFHGKVPPEEMLQCDAPYIKEIIHMRHITTTTLLMLQGYVMKSLEEKWFKEYQDMFPSRPVEVEIEAQPVPQRKPSKAAMHLQESQRRGWMKMIGFIKSFCNYRRVMKNPKKCQQFIDFIHLEMFNTKENFSTSPTTASVRHTPTSPGSRSTEENGESVLVKRRIFGHRIITINFAANDLYFFSEMEKFNDLVSSAHVLQINRAYNENDIILMRSKLNIILKLFLISDVPPKLRVNISESQKDVILAAITEGHLDRTIFHGAIMSVFPVIMYFWKRYCNWKAARSYEEYMGKKFKDGRSPPKSTYRYPPWSGGDHAVLRFTLLRGVEWFRPQQTREAVANSIQNSSSSILTQPGRPAMSSLQLGPSALRPKLSFIKKEKK</sequence>
<keyword evidence="2" id="KW-0812">Transmembrane</keyword>
<feature type="transmembrane region" description="Helical" evidence="2">
    <location>
        <begin position="956"/>
        <end position="973"/>
    </location>
</feature>
<feature type="compositionally biased region" description="Polar residues" evidence="1">
    <location>
        <begin position="830"/>
        <end position="849"/>
    </location>
</feature>
<dbReference type="PANTHER" id="PTHR47079:SF1">
    <property type="entry name" value="REGULATOR OF G-PROTEIN SIGNALING PROTEIN-LIKE"/>
    <property type="match status" value="1"/>
</dbReference>
<evidence type="ECO:0000259" key="3">
    <source>
        <dbReference type="PROSITE" id="PS50132"/>
    </source>
</evidence>
<dbReference type="Proteomes" id="UP000694915">
    <property type="component" value="Chromosome 6"/>
</dbReference>
<feature type="region of interest" description="Disordered" evidence="1">
    <location>
        <begin position="830"/>
        <end position="854"/>
    </location>
</feature>
<proteinExistence type="predicted"/>
<dbReference type="InterPro" id="IPR044926">
    <property type="entry name" value="RGS_subdomain_2"/>
</dbReference>
<reference evidence="5" key="1">
    <citation type="submission" date="2025-08" db="UniProtKB">
        <authorList>
            <consortium name="RefSeq"/>
        </authorList>
    </citation>
    <scope>IDENTIFICATION</scope>
</reference>
<evidence type="ECO:0000256" key="1">
    <source>
        <dbReference type="SAM" id="MobiDB-lite"/>
    </source>
</evidence>
<keyword evidence="2" id="KW-0472">Membrane</keyword>
<evidence type="ECO:0000256" key="2">
    <source>
        <dbReference type="SAM" id="Phobius"/>
    </source>
</evidence>
<dbReference type="PANTHER" id="PTHR47079">
    <property type="entry name" value="REGULATOR OF G-PROTEIN SIGNALING PROTEIN-LIKE"/>
    <property type="match status" value="1"/>
</dbReference>
<dbReference type="Gene3D" id="1.10.167.10">
    <property type="entry name" value="Regulator of G-protein Signalling 4, domain 2"/>
    <property type="match status" value="1"/>
</dbReference>
<evidence type="ECO:0000313" key="5">
    <source>
        <dbReference type="RefSeq" id="XP_013207956.1"/>
    </source>
</evidence>
<organism evidence="4 5">
    <name type="scientific">Microtus ochrogaster</name>
    <name type="common">Prairie vole</name>
    <dbReference type="NCBI Taxonomy" id="79684"/>
    <lineage>
        <taxon>Eukaryota</taxon>
        <taxon>Metazoa</taxon>
        <taxon>Chordata</taxon>
        <taxon>Craniata</taxon>
        <taxon>Vertebrata</taxon>
        <taxon>Euteleostomi</taxon>
        <taxon>Mammalia</taxon>
        <taxon>Eutheria</taxon>
        <taxon>Euarchontoglires</taxon>
        <taxon>Glires</taxon>
        <taxon>Rodentia</taxon>
        <taxon>Myomorpha</taxon>
        <taxon>Muroidea</taxon>
        <taxon>Cricetidae</taxon>
        <taxon>Arvicolinae</taxon>
        <taxon>Microtus</taxon>
    </lineage>
</organism>
<feature type="domain" description="RGS" evidence="3">
    <location>
        <begin position="644"/>
        <end position="701"/>
    </location>
</feature>
<keyword evidence="4" id="KW-1185">Reference proteome</keyword>
<dbReference type="RefSeq" id="XP_013207956.1">
    <property type="nucleotide sequence ID" value="XM_013352502.2"/>
</dbReference>